<dbReference type="GO" id="GO:0046677">
    <property type="term" value="P:response to antibiotic"/>
    <property type="evidence" value="ECO:0007669"/>
    <property type="project" value="UniProtKB-KW"/>
</dbReference>
<evidence type="ECO:0000256" key="1">
    <source>
        <dbReference type="ARBA" id="ARBA00004202"/>
    </source>
</evidence>
<dbReference type="InterPro" id="IPR027417">
    <property type="entry name" value="P-loop_NTPase"/>
</dbReference>
<name>A0A554RWD0_9ACTN</name>
<dbReference type="PANTHER" id="PTHR42711">
    <property type="entry name" value="ABC TRANSPORTER ATP-BINDING PROTEIN"/>
    <property type="match status" value="1"/>
</dbReference>
<dbReference type="InterPro" id="IPR003439">
    <property type="entry name" value="ABC_transporter-like_ATP-bd"/>
</dbReference>
<dbReference type="InterPro" id="IPR050763">
    <property type="entry name" value="ABC_transporter_ATP-binding"/>
</dbReference>
<comment type="caution">
    <text evidence="10">The sequence shown here is derived from an EMBL/GenBank/DDBJ whole genome shotgun (WGS) entry which is preliminary data.</text>
</comment>
<dbReference type="PROSITE" id="PS00211">
    <property type="entry name" value="ABC_TRANSPORTER_1"/>
    <property type="match status" value="1"/>
</dbReference>
<evidence type="ECO:0000256" key="6">
    <source>
        <dbReference type="ARBA" id="ARBA00022967"/>
    </source>
</evidence>
<keyword evidence="3" id="KW-1003">Cell membrane</keyword>
<dbReference type="InterPro" id="IPR017871">
    <property type="entry name" value="ABC_transporter-like_CS"/>
</dbReference>
<keyword evidence="5 10" id="KW-0067">ATP-binding</keyword>
<dbReference type="EMBL" id="VLNT01000014">
    <property type="protein sequence ID" value="TSD58400.1"/>
    <property type="molecule type" value="Genomic_DNA"/>
</dbReference>
<keyword evidence="7" id="KW-0472">Membrane</keyword>
<organism evidence="10 11">
    <name type="scientific">Aeromicrobium piscarium</name>
    <dbReference type="NCBI Taxonomy" id="2590901"/>
    <lineage>
        <taxon>Bacteria</taxon>
        <taxon>Bacillati</taxon>
        <taxon>Actinomycetota</taxon>
        <taxon>Actinomycetes</taxon>
        <taxon>Propionibacteriales</taxon>
        <taxon>Nocardioidaceae</taxon>
        <taxon>Aeromicrobium</taxon>
    </lineage>
</organism>
<dbReference type="PANTHER" id="PTHR42711:SF16">
    <property type="entry name" value="ABC TRANSPORTER ATP-BINDING PROTEIN"/>
    <property type="match status" value="1"/>
</dbReference>
<feature type="domain" description="ABC transporter" evidence="9">
    <location>
        <begin position="9"/>
        <end position="234"/>
    </location>
</feature>
<keyword evidence="4" id="KW-0547">Nucleotide-binding</keyword>
<dbReference type="Gene3D" id="3.40.50.300">
    <property type="entry name" value="P-loop containing nucleotide triphosphate hydrolases"/>
    <property type="match status" value="1"/>
</dbReference>
<evidence type="ECO:0000259" key="9">
    <source>
        <dbReference type="PROSITE" id="PS50893"/>
    </source>
</evidence>
<dbReference type="PROSITE" id="PS50893">
    <property type="entry name" value="ABC_TRANSPORTER_2"/>
    <property type="match status" value="1"/>
</dbReference>
<dbReference type="FunFam" id="3.40.50.300:FF:000589">
    <property type="entry name" value="ABC transporter, ATP-binding subunit"/>
    <property type="match status" value="1"/>
</dbReference>
<gene>
    <name evidence="10" type="ORF">FNM00_14470</name>
</gene>
<comment type="subcellular location">
    <subcellularLocation>
        <location evidence="1">Cell membrane</location>
        <topology evidence="1">Peripheral membrane protein</topology>
    </subcellularLocation>
</comment>
<evidence type="ECO:0000256" key="7">
    <source>
        <dbReference type="ARBA" id="ARBA00023136"/>
    </source>
</evidence>
<dbReference type="RefSeq" id="WP_143914261.1">
    <property type="nucleotide sequence ID" value="NZ_VLNT01000014.1"/>
</dbReference>
<evidence type="ECO:0000313" key="10">
    <source>
        <dbReference type="EMBL" id="TSD58400.1"/>
    </source>
</evidence>
<evidence type="ECO:0000256" key="8">
    <source>
        <dbReference type="ARBA" id="ARBA00023251"/>
    </source>
</evidence>
<protein>
    <submittedName>
        <fullName evidence="10">ABC transporter ATP-binding protein</fullName>
    </submittedName>
</protein>
<evidence type="ECO:0000256" key="3">
    <source>
        <dbReference type="ARBA" id="ARBA00022475"/>
    </source>
</evidence>
<accession>A0A554RWD0</accession>
<dbReference type="AlphaFoldDB" id="A0A554RWD0"/>
<proteinExistence type="predicted"/>
<dbReference type="OrthoDB" id="5193808at2"/>
<dbReference type="Pfam" id="PF00005">
    <property type="entry name" value="ABC_tran"/>
    <property type="match status" value="1"/>
</dbReference>
<evidence type="ECO:0000313" key="11">
    <source>
        <dbReference type="Proteomes" id="UP000316988"/>
    </source>
</evidence>
<keyword evidence="2" id="KW-0813">Transport</keyword>
<dbReference type="SMART" id="SM00382">
    <property type="entry name" value="AAA"/>
    <property type="match status" value="1"/>
</dbReference>
<dbReference type="GO" id="GO:0016887">
    <property type="term" value="F:ATP hydrolysis activity"/>
    <property type="evidence" value="ECO:0007669"/>
    <property type="project" value="InterPro"/>
</dbReference>
<dbReference type="GO" id="GO:0005886">
    <property type="term" value="C:plasma membrane"/>
    <property type="evidence" value="ECO:0007669"/>
    <property type="project" value="UniProtKB-SubCell"/>
</dbReference>
<reference evidence="10 11" key="1">
    <citation type="submission" date="2019-07" db="EMBL/GenBank/DDBJ databases">
        <authorList>
            <person name="Zhao L.H."/>
        </authorList>
    </citation>
    <scope>NUCLEOTIDE SEQUENCE [LARGE SCALE GENOMIC DNA]</scope>
    <source>
        <strain evidence="10 11">Co35</strain>
    </source>
</reference>
<evidence type="ECO:0000256" key="5">
    <source>
        <dbReference type="ARBA" id="ARBA00022840"/>
    </source>
</evidence>
<sequence>MTTTTAPAIRLRGLRKTYGSVVAVDDIDLEVATGEILGVLGPNGAGKSTMIDCIAGLARPDAGTVEVLGVDPARDRATAKRDLGVQLQQAGLQPKLRVSEALDLFASFYDDPRDPAELADRLGLTERLGHAWTALSGGQQQRLSIALALIGRPRIALLDELSTGLDPASRRDVWSLVREVREAGTTIVLVTHLMEEAQFLCDRLAVIERGRMIALDTPAGLVGSTAAPAVMRFAPSASVALDVLRSFDGVADVTSGDQTVQVVTDDDGVLAVLDHLAREGIRPHGLRITESSLDEAYLDVVRRESEGANR</sequence>
<keyword evidence="8" id="KW-0046">Antibiotic resistance</keyword>
<dbReference type="SUPFAM" id="SSF52540">
    <property type="entry name" value="P-loop containing nucleoside triphosphate hydrolases"/>
    <property type="match status" value="1"/>
</dbReference>
<keyword evidence="11" id="KW-1185">Reference proteome</keyword>
<dbReference type="InterPro" id="IPR003593">
    <property type="entry name" value="AAA+_ATPase"/>
</dbReference>
<dbReference type="GO" id="GO:0005524">
    <property type="term" value="F:ATP binding"/>
    <property type="evidence" value="ECO:0007669"/>
    <property type="project" value="UniProtKB-KW"/>
</dbReference>
<keyword evidence="6" id="KW-1278">Translocase</keyword>
<evidence type="ECO:0000256" key="4">
    <source>
        <dbReference type="ARBA" id="ARBA00022741"/>
    </source>
</evidence>
<dbReference type="CDD" id="cd03230">
    <property type="entry name" value="ABC_DR_subfamily_A"/>
    <property type="match status" value="1"/>
</dbReference>
<dbReference type="Proteomes" id="UP000316988">
    <property type="component" value="Unassembled WGS sequence"/>
</dbReference>
<evidence type="ECO:0000256" key="2">
    <source>
        <dbReference type="ARBA" id="ARBA00022448"/>
    </source>
</evidence>